<dbReference type="Proteomes" id="UP001189429">
    <property type="component" value="Unassembled WGS sequence"/>
</dbReference>
<name>A0ABN9WXT0_9DINO</name>
<proteinExistence type="predicted"/>
<keyword evidence="3" id="KW-1185">Reference proteome</keyword>
<protein>
    <recommendedName>
        <fullName evidence="4">Subtilisin</fullName>
    </recommendedName>
</protein>
<evidence type="ECO:0000256" key="1">
    <source>
        <dbReference type="SAM" id="MobiDB-lite"/>
    </source>
</evidence>
<comment type="caution">
    <text evidence="2">The sequence shown here is derived from an EMBL/GenBank/DDBJ whole genome shotgun (WGS) entry which is preliminary data.</text>
</comment>
<evidence type="ECO:0000313" key="3">
    <source>
        <dbReference type="Proteomes" id="UP001189429"/>
    </source>
</evidence>
<accession>A0ABN9WXT0</accession>
<sequence length="100" mass="10167">MGMHDVAGGCHQKVQETKATEAATRAEGAATETMILAQSVASRSRPASVASTAAIAPHGAGHATPQENTCPQVVVGGFLGAPWKDGMVPYLDKVASPIGR</sequence>
<feature type="region of interest" description="Disordered" evidence="1">
    <location>
        <begin position="1"/>
        <end position="26"/>
    </location>
</feature>
<reference evidence="2" key="1">
    <citation type="submission" date="2023-10" db="EMBL/GenBank/DDBJ databases">
        <authorList>
            <person name="Chen Y."/>
            <person name="Shah S."/>
            <person name="Dougan E. K."/>
            <person name="Thang M."/>
            <person name="Chan C."/>
        </authorList>
    </citation>
    <scope>NUCLEOTIDE SEQUENCE [LARGE SCALE GENOMIC DNA]</scope>
</reference>
<evidence type="ECO:0000313" key="2">
    <source>
        <dbReference type="EMBL" id="CAK0890197.1"/>
    </source>
</evidence>
<dbReference type="EMBL" id="CAUYUJ010019315">
    <property type="protein sequence ID" value="CAK0890197.1"/>
    <property type="molecule type" value="Genomic_DNA"/>
</dbReference>
<evidence type="ECO:0008006" key="4">
    <source>
        <dbReference type="Google" id="ProtNLM"/>
    </source>
</evidence>
<organism evidence="2 3">
    <name type="scientific">Prorocentrum cordatum</name>
    <dbReference type="NCBI Taxonomy" id="2364126"/>
    <lineage>
        <taxon>Eukaryota</taxon>
        <taxon>Sar</taxon>
        <taxon>Alveolata</taxon>
        <taxon>Dinophyceae</taxon>
        <taxon>Prorocentrales</taxon>
        <taxon>Prorocentraceae</taxon>
        <taxon>Prorocentrum</taxon>
    </lineage>
</organism>
<gene>
    <name evidence="2" type="ORF">PCOR1329_LOCUS70494</name>
</gene>